<feature type="compositionally biased region" description="Low complexity" evidence="1">
    <location>
        <begin position="34"/>
        <end position="43"/>
    </location>
</feature>
<evidence type="ECO:0000313" key="2">
    <source>
        <dbReference type="EMBL" id="TWU66524.1"/>
    </source>
</evidence>
<protein>
    <submittedName>
        <fullName evidence="2">Uncharacterized protein</fullName>
    </submittedName>
</protein>
<gene>
    <name evidence="2" type="ORF">V7x_20910</name>
</gene>
<sequence length="69" mass="7781">MPIGSESPQEYIRRMPTDRLHRSDRLNPEPCSQRAAAARSTRAVDLGYGKHPRFGDRHGGQAKPRETPL</sequence>
<feature type="compositionally biased region" description="Basic and acidic residues" evidence="1">
    <location>
        <begin position="53"/>
        <end position="69"/>
    </location>
</feature>
<name>A0A5C6FVY8_9PLAN</name>
<proteinExistence type="predicted"/>
<evidence type="ECO:0000256" key="1">
    <source>
        <dbReference type="SAM" id="MobiDB-lite"/>
    </source>
</evidence>
<feature type="region of interest" description="Disordered" evidence="1">
    <location>
        <begin position="1"/>
        <end position="69"/>
    </location>
</feature>
<feature type="compositionally biased region" description="Basic and acidic residues" evidence="1">
    <location>
        <begin position="11"/>
        <end position="27"/>
    </location>
</feature>
<accession>A0A5C6FVY8</accession>
<dbReference type="AlphaFoldDB" id="A0A5C6FVY8"/>
<dbReference type="EMBL" id="SJPZ01000001">
    <property type="protein sequence ID" value="TWU66524.1"/>
    <property type="molecule type" value="Genomic_DNA"/>
</dbReference>
<evidence type="ECO:0000313" key="3">
    <source>
        <dbReference type="Proteomes" id="UP000316476"/>
    </source>
</evidence>
<reference evidence="2 3" key="1">
    <citation type="submission" date="2019-02" db="EMBL/GenBank/DDBJ databases">
        <title>Deep-cultivation of Planctomycetes and their phenomic and genomic characterization uncovers novel biology.</title>
        <authorList>
            <person name="Wiegand S."/>
            <person name="Jogler M."/>
            <person name="Boedeker C."/>
            <person name="Pinto D."/>
            <person name="Vollmers J."/>
            <person name="Rivas-Marin E."/>
            <person name="Kohn T."/>
            <person name="Peeters S.H."/>
            <person name="Heuer A."/>
            <person name="Rast P."/>
            <person name="Oberbeckmann S."/>
            <person name="Bunk B."/>
            <person name="Jeske O."/>
            <person name="Meyerdierks A."/>
            <person name="Storesund J.E."/>
            <person name="Kallscheuer N."/>
            <person name="Luecker S."/>
            <person name="Lage O.M."/>
            <person name="Pohl T."/>
            <person name="Merkel B.J."/>
            <person name="Hornburger P."/>
            <person name="Mueller R.-W."/>
            <person name="Bruemmer F."/>
            <person name="Labrenz M."/>
            <person name="Spormann A.M."/>
            <person name="Op Den Camp H."/>
            <person name="Overmann J."/>
            <person name="Amann R."/>
            <person name="Jetten M.S.M."/>
            <person name="Mascher T."/>
            <person name="Medema M.H."/>
            <person name="Devos D.P."/>
            <person name="Kaster A.-K."/>
            <person name="Ovreas L."/>
            <person name="Rohde M."/>
            <person name="Galperin M.Y."/>
            <person name="Jogler C."/>
        </authorList>
    </citation>
    <scope>NUCLEOTIDE SEQUENCE [LARGE SCALE GENOMIC DNA]</scope>
    <source>
        <strain evidence="2 3">V7</strain>
    </source>
</reference>
<organism evidence="2 3">
    <name type="scientific">Crateriforma conspicua</name>
    <dbReference type="NCBI Taxonomy" id="2527996"/>
    <lineage>
        <taxon>Bacteria</taxon>
        <taxon>Pseudomonadati</taxon>
        <taxon>Planctomycetota</taxon>
        <taxon>Planctomycetia</taxon>
        <taxon>Planctomycetales</taxon>
        <taxon>Planctomycetaceae</taxon>
        <taxon>Crateriforma</taxon>
    </lineage>
</organism>
<comment type="caution">
    <text evidence="2">The sequence shown here is derived from an EMBL/GenBank/DDBJ whole genome shotgun (WGS) entry which is preliminary data.</text>
</comment>
<dbReference type="Proteomes" id="UP000316476">
    <property type="component" value="Unassembled WGS sequence"/>
</dbReference>